<evidence type="ECO:0000313" key="1">
    <source>
        <dbReference type="EMBL" id="MED6253212.1"/>
    </source>
</evidence>
<organism evidence="1 2">
    <name type="scientific">Ataeniobius toweri</name>
    <dbReference type="NCBI Taxonomy" id="208326"/>
    <lineage>
        <taxon>Eukaryota</taxon>
        <taxon>Metazoa</taxon>
        <taxon>Chordata</taxon>
        <taxon>Craniata</taxon>
        <taxon>Vertebrata</taxon>
        <taxon>Euteleostomi</taxon>
        <taxon>Actinopterygii</taxon>
        <taxon>Neopterygii</taxon>
        <taxon>Teleostei</taxon>
        <taxon>Neoteleostei</taxon>
        <taxon>Acanthomorphata</taxon>
        <taxon>Ovalentaria</taxon>
        <taxon>Atherinomorphae</taxon>
        <taxon>Cyprinodontiformes</taxon>
        <taxon>Goodeidae</taxon>
        <taxon>Ataeniobius</taxon>
    </lineage>
</organism>
<protein>
    <submittedName>
        <fullName evidence="1">Uncharacterized protein</fullName>
    </submittedName>
</protein>
<gene>
    <name evidence="1" type="ORF">ATANTOWER_024330</name>
</gene>
<evidence type="ECO:0000313" key="2">
    <source>
        <dbReference type="Proteomes" id="UP001345963"/>
    </source>
</evidence>
<name>A0ABU7BRD1_9TELE</name>
<accession>A0ABU7BRD1</accession>
<proteinExistence type="predicted"/>
<reference evidence="1 2" key="1">
    <citation type="submission" date="2021-07" db="EMBL/GenBank/DDBJ databases">
        <authorList>
            <person name="Palmer J.M."/>
        </authorList>
    </citation>
    <scope>NUCLEOTIDE SEQUENCE [LARGE SCALE GENOMIC DNA]</scope>
    <source>
        <strain evidence="1 2">AT_MEX2019</strain>
        <tissue evidence="1">Muscle</tissue>
    </source>
</reference>
<comment type="caution">
    <text evidence="1">The sequence shown here is derived from an EMBL/GenBank/DDBJ whole genome shotgun (WGS) entry which is preliminary data.</text>
</comment>
<keyword evidence="2" id="KW-1185">Reference proteome</keyword>
<dbReference type="Proteomes" id="UP001345963">
    <property type="component" value="Unassembled WGS sequence"/>
</dbReference>
<dbReference type="EMBL" id="JAHUTI010064508">
    <property type="protein sequence ID" value="MED6253212.1"/>
    <property type="molecule type" value="Genomic_DNA"/>
</dbReference>
<sequence length="121" mass="14260">MVDSELYPSQYEPFYTFQRDTNFHFSRGRRGVRAEQKCCPSFCLLHIFLCSFHAGLRQELDRRGTTCELFNLDPKVTTIMQIVCNKVMNLLFKYPAFIHKKGIIRQVWRDFSSDASRISPN</sequence>